<feature type="domain" description="Thioredoxin" evidence="4">
    <location>
        <begin position="75"/>
        <end position="157"/>
    </location>
</feature>
<sequence>SMAGSNMGKALESQLVKAAQVIEERLDSQIERLDNLKEDDIEQLRERRLRQMKEQAKQRDEWVANGHGRYFEISNEKEFFEEGKKSRNLVCHFYRDSTFRCKIFDKHLAILAPRHVECKFIKLSVDKAPFLTQRLNIRVIPTLCIVRQEKTKDYIVGFDDLGGRDDFSTEMLEWRLGRSEVIDYKGDLMNPPDQQTAASGGKSGGAASILGAGRQKKVRGGGDDDSSDEDDW</sequence>
<feature type="compositionally biased region" description="Acidic residues" evidence="3">
    <location>
        <begin position="223"/>
        <end position="232"/>
    </location>
</feature>
<evidence type="ECO:0000256" key="3">
    <source>
        <dbReference type="SAM" id="MobiDB-lite"/>
    </source>
</evidence>
<feature type="compositionally biased region" description="Low complexity" evidence="3">
    <location>
        <begin position="197"/>
        <end position="213"/>
    </location>
</feature>
<dbReference type="Proteomes" id="UP000215902">
    <property type="component" value="Unassembled WGS sequence"/>
</dbReference>
<accession>A0A267GWH6</accession>
<feature type="non-terminal residue" evidence="5">
    <location>
        <position position="1"/>
    </location>
</feature>
<evidence type="ECO:0000259" key="4">
    <source>
        <dbReference type="Pfam" id="PF00085"/>
    </source>
</evidence>
<comment type="caution">
    <text evidence="5">The sequence shown here is derived from an EMBL/GenBank/DDBJ whole genome shotgun (WGS) entry which is preliminary data.</text>
</comment>
<reference evidence="5 6" key="1">
    <citation type="submission" date="2017-06" db="EMBL/GenBank/DDBJ databases">
        <title>A platform for efficient transgenesis in Macrostomum lignano, a flatworm model organism for stem cell research.</title>
        <authorList>
            <person name="Berezikov E."/>
        </authorList>
    </citation>
    <scope>NUCLEOTIDE SEQUENCE [LARGE SCALE GENOMIC DNA]</scope>
    <source>
        <strain evidence="5">DV1</strain>
        <tissue evidence="5">Whole organism</tissue>
    </source>
</reference>
<name>A0A267GWH6_9PLAT</name>
<dbReference type="EMBL" id="NIVC01000111">
    <property type="protein sequence ID" value="PAA90388.1"/>
    <property type="molecule type" value="Genomic_DNA"/>
</dbReference>
<dbReference type="InterPro" id="IPR013766">
    <property type="entry name" value="Thioredoxin_domain"/>
</dbReference>
<keyword evidence="6" id="KW-1185">Reference proteome</keyword>
<protein>
    <recommendedName>
        <fullName evidence="1">Thioredoxin domain-containing protein 9</fullName>
    </recommendedName>
</protein>
<evidence type="ECO:0000313" key="5">
    <source>
        <dbReference type="EMBL" id="PAA90388.1"/>
    </source>
</evidence>
<feature type="region of interest" description="Disordered" evidence="3">
    <location>
        <begin position="187"/>
        <end position="232"/>
    </location>
</feature>
<dbReference type="PANTHER" id="PTHR21148">
    <property type="entry name" value="THIOREDOXIN DOMAIN-CONTAINING PROTEIN 9"/>
    <property type="match status" value="1"/>
</dbReference>
<proteinExistence type="predicted"/>
<dbReference type="InterPro" id="IPR036249">
    <property type="entry name" value="Thioredoxin-like_sf"/>
</dbReference>
<feature type="coiled-coil region" evidence="2">
    <location>
        <begin position="19"/>
        <end position="61"/>
    </location>
</feature>
<organism evidence="5 6">
    <name type="scientific">Macrostomum lignano</name>
    <dbReference type="NCBI Taxonomy" id="282301"/>
    <lineage>
        <taxon>Eukaryota</taxon>
        <taxon>Metazoa</taxon>
        <taxon>Spiralia</taxon>
        <taxon>Lophotrochozoa</taxon>
        <taxon>Platyhelminthes</taxon>
        <taxon>Rhabditophora</taxon>
        <taxon>Macrostomorpha</taxon>
        <taxon>Macrostomida</taxon>
        <taxon>Macrostomidae</taxon>
        <taxon>Macrostomum</taxon>
    </lineage>
</organism>
<dbReference type="Gene3D" id="3.40.30.10">
    <property type="entry name" value="Glutaredoxin"/>
    <property type="match status" value="1"/>
</dbReference>
<dbReference type="CDD" id="cd02989">
    <property type="entry name" value="Phd_like_TxnDC9"/>
    <property type="match status" value="1"/>
</dbReference>
<dbReference type="AlphaFoldDB" id="A0A267GWH6"/>
<gene>
    <name evidence="5" type="ORF">BOX15_Mlig001878g2</name>
</gene>
<dbReference type="STRING" id="282301.A0A267GWH6"/>
<evidence type="ECO:0000313" key="6">
    <source>
        <dbReference type="Proteomes" id="UP000215902"/>
    </source>
</evidence>
<dbReference type="OrthoDB" id="10257948at2759"/>
<dbReference type="Pfam" id="PF00085">
    <property type="entry name" value="Thioredoxin"/>
    <property type="match status" value="1"/>
</dbReference>
<evidence type="ECO:0000256" key="2">
    <source>
        <dbReference type="SAM" id="Coils"/>
    </source>
</evidence>
<dbReference type="SUPFAM" id="SSF52833">
    <property type="entry name" value="Thioredoxin-like"/>
    <property type="match status" value="1"/>
</dbReference>
<evidence type="ECO:0000256" key="1">
    <source>
        <dbReference type="ARBA" id="ARBA00026148"/>
    </source>
</evidence>
<keyword evidence="2" id="KW-0175">Coiled coil</keyword>